<reference evidence="3" key="1">
    <citation type="submission" date="2018-12" db="EMBL/GenBank/DDBJ databases">
        <title>Tengunoibacter tsumagoiensis gen. nov., sp. nov., Dictyobacter kobayashii sp. nov., D. alpinus sp. nov., and D. joshuensis sp. nov. and description of Dictyobacteraceae fam. nov. within the order Ktedonobacterales isolated from Tengu-no-mugimeshi.</title>
        <authorList>
            <person name="Wang C.M."/>
            <person name="Zheng Y."/>
            <person name="Sakai Y."/>
            <person name="Toyoda A."/>
            <person name="Minakuchi Y."/>
            <person name="Abe K."/>
            <person name="Yokota A."/>
            <person name="Yabe S."/>
        </authorList>
    </citation>
    <scope>NUCLEOTIDE SEQUENCE [LARGE SCALE GENOMIC DNA]</scope>
    <source>
        <strain evidence="3">Uno16</strain>
    </source>
</reference>
<evidence type="ECO:0000313" key="3">
    <source>
        <dbReference type="Proteomes" id="UP000287171"/>
    </source>
</evidence>
<dbReference type="Proteomes" id="UP000287171">
    <property type="component" value="Unassembled WGS sequence"/>
</dbReference>
<name>A0A402BE18_9CHLR</name>
<dbReference type="OrthoDB" id="3668964at2"/>
<dbReference type="InterPro" id="IPR029058">
    <property type="entry name" value="AB_hydrolase_fold"/>
</dbReference>
<comment type="caution">
    <text evidence="2">The sequence shown here is derived from an EMBL/GenBank/DDBJ whole genome shotgun (WGS) entry which is preliminary data.</text>
</comment>
<keyword evidence="3" id="KW-1185">Reference proteome</keyword>
<dbReference type="SUPFAM" id="SSF53474">
    <property type="entry name" value="alpha/beta-Hydrolases"/>
    <property type="match status" value="1"/>
</dbReference>
<proteinExistence type="predicted"/>
<dbReference type="EMBL" id="BIFT01000002">
    <property type="protein sequence ID" value="GCE29497.1"/>
    <property type="molecule type" value="Genomic_DNA"/>
</dbReference>
<dbReference type="RefSeq" id="WP_126629749.1">
    <property type="nucleotide sequence ID" value="NZ_BIFT01000002.1"/>
</dbReference>
<dbReference type="Gene3D" id="3.40.50.1820">
    <property type="entry name" value="alpha/beta hydrolase"/>
    <property type="match status" value="1"/>
</dbReference>
<evidence type="ECO:0000313" key="2">
    <source>
        <dbReference type="EMBL" id="GCE29497.1"/>
    </source>
</evidence>
<keyword evidence="1" id="KW-0378">Hydrolase</keyword>
<organism evidence="2 3">
    <name type="scientific">Dictyobacter alpinus</name>
    <dbReference type="NCBI Taxonomy" id="2014873"/>
    <lineage>
        <taxon>Bacteria</taxon>
        <taxon>Bacillati</taxon>
        <taxon>Chloroflexota</taxon>
        <taxon>Ktedonobacteria</taxon>
        <taxon>Ktedonobacterales</taxon>
        <taxon>Dictyobacteraceae</taxon>
        <taxon>Dictyobacter</taxon>
    </lineage>
</organism>
<gene>
    <name evidence="2" type="ORF">KDA_49810</name>
</gene>
<evidence type="ECO:0000256" key="1">
    <source>
        <dbReference type="ARBA" id="ARBA00022801"/>
    </source>
</evidence>
<evidence type="ECO:0008006" key="4">
    <source>
        <dbReference type="Google" id="ProtNLM"/>
    </source>
</evidence>
<dbReference type="PANTHER" id="PTHR22946:SF9">
    <property type="entry name" value="POLYKETIDE TRANSFERASE AF380"/>
    <property type="match status" value="1"/>
</dbReference>
<dbReference type="GO" id="GO:0052689">
    <property type="term" value="F:carboxylic ester hydrolase activity"/>
    <property type="evidence" value="ECO:0007669"/>
    <property type="project" value="UniProtKB-ARBA"/>
</dbReference>
<accession>A0A402BE18</accession>
<dbReference type="InterPro" id="IPR050261">
    <property type="entry name" value="FrsA_esterase"/>
</dbReference>
<sequence>MKIYPRRSTLLRLGGLFCVVSVLCLSVWMLFQTTQAKASVSQKEKPVCVSGFASDHDLAHQFDYDTKAPMQMKEVRVTRQGSVSIHDITYVSQGEVVSAYLVMPAGKGPFAGVLFLHWLDSSATANRSEFLEEAVTLAQKGTVSLLPQGKYPWIEAPKDSTHDCAATIRQTIVFRRGLDLLRSQPLVDQQRIALVGHDYGAMYASIIAGIDPHLKAVVLMALTYRFSNWNVPYFLDTLSPRERLAYLEKTASLDPLNFVGHIAPTPLLFQCARQDAYISLADVNNLVEVTNQPYTLHLYTADHSLTDGTSQKDRLAWLSTQLGLQ</sequence>
<dbReference type="PANTHER" id="PTHR22946">
    <property type="entry name" value="DIENELACTONE HYDROLASE DOMAIN-CONTAINING PROTEIN-RELATED"/>
    <property type="match status" value="1"/>
</dbReference>
<protein>
    <recommendedName>
        <fullName evidence="4">Peptidase S9 prolyl oligopeptidase catalytic domain-containing protein</fullName>
    </recommendedName>
</protein>
<dbReference type="AlphaFoldDB" id="A0A402BE18"/>